<dbReference type="Proteomes" id="UP001367508">
    <property type="component" value="Unassembled WGS sequence"/>
</dbReference>
<dbReference type="PANTHER" id="PTHR45631:SF27">
    <property type="entry name" value="PROTEIN KINASE DOMAIN-CONTAINING PROTEIN"/>
    <property type="match status" value="1"/>
</dbReference>
<dbReference type="GO" id="GO:0009877">
    <property type="term" value="P:nodulation"/>
    <property type="evidence" value="ECO:0007669"/>
    <property type="project" value="UniProtKB-KW"/>
</dbReference>
<evidence type="ECO:0000256" key="7">
    <source>
        <dbReference type="ARBA" id="ARBA00022679"/>
    </source>
</evidence>
<comment type="catalytic activity">
    <reaction evidence="17">
        <text>L-threonyl-[protein] + ATP = O-phospho-L-threonyl-[protein] + ADP + H(+)</text>
        <dbReference type="Rhea" id="RHEA:46608"/>
        <dbReference type="Rhea" id="RHEA-COMP:11060"/>
        <dbReference type="Rhea" id="RHEA-COMP:11605"/>
        <dbReference type="ChEBI" id="CHEBI:15378"/>
        <dbReference type="ChEBI" id="CHEBI:30013"/>
        <dbReference type="ChEBI" id="CHEBI:30616"/>
        <dbReference type="ChEBI" id="CHEBI:61977"/>
        <dbReference type="ChEBI" id="CHEBI:456216"/>
        <dbReference type="EC" id="2.7.11.1"/>
    </reaction>
</comment>
<protein>
    <recommendedName>
        <fullName evidence="19">Nodulation receptor kinase</fullName>
        <ecNumber evidence="3">2.7.11.1</ecNumber>
    </recommendedName>
</protein>
<evidence type="ECO:0000256" key="18">
    <source>
        <dbReference type="ARBA" id="ARBA00048679"/>
    </source>
</evidence>
<keyword evidence="6" id="KW-0433">Leucine-rich repeat</keyword>
<dbReference type="EC" id="2.7.11.1" evidence="3"/>
<dbReference type="FunFam" id="3.30.200.20:FF:000495">
    <property type="entry name" value="Nodulation receptor kinase"/>
    <property type="match status" value="1"/>
</dbReference>
<keyword evidence="7" id="KW-0808">Transferase</keyword>
<evidence type="ECO:0000256" key="10">
    <source>
        <dbReference type="ARBA" id="ARBA00022737"/>
    </source>
</evidence>
<dbReference type="SUPFAM" id="SSF56112">
    <property type="entry name" value="Protein kinase-like (PK-like)"/>
    <property type="match status" value="1"/>
</dbReference>
<gene>
    <name evidence="23" type="ORF">VNO77_40209</name>
</gene>
<evidence type="ECO:0000256" key="15">
    <source>
        <dbReference type="ARBA" id="ARBA00023054"/>
    </source>
</evidence>
<dbReference type="FunFam" id="1.10.510.10:FF:000300">
    <property type="entry name" value="Calmodulin-binding receptor-like cytoplasmic kinase 3"/>
    <property type="match status" value="1"/>
</dbReference>
<keyword evidence="14 21" id="KW-1133">Transmembrane helix</keyword>
<evidence type="ECO:0000256" key="14">
    <source>
        <dbReference type="ARBA" id="ARBA00022989"/>
    </source>
</evidence>
<comment type="similarity">
    <text evidence="2">Belongs to the protein kinase superfamily. Ser/Thr protein kinase family.</text>
</comment>
<dbReference type="Pfam" id="PF07714">
    <property type="entry name" value="PK_Tyr_Ser-Thr"/>
    <property type="match status" value="1"/>
</dbReference>
<dbReference type="InterPro" id="IPR008271">
    <property type="entry name" value="Ser/Thr_kinase_AS"/>
</dbReference>
<keyword evidence="12" id="KW-0418">Kinase</keyword>
<evidence type="ECO:0000313" key="23">
    <source>
        <dbReference type="EMBL" id="KAK7307288.1"/>
    </source>
</evidence>
<keyword evidence="16 21" id="KW-0472">Membrane</keyword>
<dbReference type="InterPro" id="IPR032675">
    <property type="entry name" value="LRR_dom_sf"/>
</dbReference>
<evidence type="ECO:0000256" key="21">
    <source>
        <dbReference type="SAM" id="Phobius"/>
    </source>
</evidence>
<dbReference type="Gene3D" id="3.80.10.10">
    <property type="entry name" value="Ribonuclease Inhibitor"/>
    <property type="match status" value="1"/>
</dbReference>
<name>A0AAN9JZR0_CANGL</name>
<evidence type="ECO:0000256" key="5">
    <source>
        <dbReference type="ARBA" id="ARBA00022527"/>
    </source>
</evidence>
<dbReference type="InterPro" id="IPR017441">
    <property type="entry name" value="Protein_kinase_ATP_BS"/>
</dbReference>
<evidence type="ECO:0000256" key="6">
    <source>
        <dbReference type="ARBA" id="ARBA00022614"/>
    </source>
</evidence>
<dbReference type="FunFam" id="3.80.10.10:FF:000129">
    <property type="entry name" value="Leucine-rich repeat receptor-like kinase"/>
    <property type="match status" value="1"/>
</dbReference>
<comment type="catalytic activity">
    <reaction evidence="18">
        <text>L-seryl-[protein] + ATP = O-phospho-L-seryl-[protein] + ADP + H(+)</text>
        <dbReference type="Rhea" id="RHEA:17989"/>
        <dbReference type="Rhea" id="RHEA-COMP:9863"/>
        <dbReference type="Rhea" id="RHEA-COMP:11604"/>
        <dbReference type="ChEBI" id="CHEBI:15378"/>
        <dbReference type="ChEBI" id="CHEBI:29999"/>
        <dbReference type="ChEBI" id="CHEBI:30616"/>
        <dbReference type="ChEBI" id="CHEBI:83421"/>
        <dbReference type="ChEBI" id="CHEBI:456216"/>
        <dbReference type="EC" id="2.7.11.1"/>
    </reaction>
</comment>
<dbReference type="Gene3D" id="2.60.120.430">
    <property type="entry name" value="Galactose-binding lectin"/>
    <property type="match status" value="1"/>
</dbReference>
<dbReference type="PROSITE" id="PS00107">
    <property type="entry name" value="PROTEIN_KINASE_ATP"/>
    <property type="match status" value="1"/>
</dbReference>
<dbReference type="InterPro" id="IPR001245">
    <property type="entry name" value="Ser-Thr/Tyr_kinase_cat_dom"/>
</dbReference>
<evidence type="ECO:0000256" key="11">
    <source>
        <dbReference type="ARBA" id="ARBA00022741"/>
    </source>
</evidence>
<dbReference type="PROSITE" id="PS00108">
    <property type="entry name" value="PROTEIN_KINASE_ST"/>
    <property type="match status" value="1"/>
</dbReference>
<evidence type="ECO:0000256" key="2">
    <source>
        <dbReference type="ARBA" id="ARBA00008684"/>
    </source>
</evidence>
<evidence type="ECO:0000256" key="12">
    <source>
        <dbReference type="ARBA" id="ARBA00022777"/>
    </source>
</evidence>
<dbReference type="Pfam" id="PF08263">
    <property type="entry name" value="LRRNT_2"/>
    <property type="match status" value="1"/>
</dbReference>
<accession>A0AAN9JZR0</accession>
<evidence type="ECO:0000256" key="19">
    <source>
        <dbReference type="ARBA" id="ARBA00072616"/>
    </source>
</evidence>
<evidence type="ECO:0000256" key="9">
    <source>
        <dbReference type="ARBA" id="ARBA00022729"/>
    </source>
</evidence>
<dbReference type="Pfam" id="PF12819">
    <property type="entry name" value="Malectin_like"/>
    <property type="match status" value="1"/>
</dbReference>
<keyword evidence="15" id="KW-0175">Coiled coil</keyword>
<dbReference type="Gene3D" id="1.10.510.10">
    <property type="entry name" value="Transferase(Phosphotransferase) domain 1"/>
    <property type="match status" value="1"/>
</dbReference>
<evidence type="ECO:0000313" key="24">
    <source>
        <dbReference type="Proteomes" id="UP001367508"/>
    </source>
</evidence>
<evidence type="ECO:0000256" key="3">
    <source>
        <dbReference type="ARBA" id="ARBA00012513"/>
    </source>
</evidence>
<feature type="transmembrane region" description="Helical" evidence="21">
    <location>
        <begin position="536"/>
        <end position="558"/>
    </location>
</feature>
<dbReference type="GO" id="GO:0016020">
    <property type="term" value="C:membrane"/>
    <property type="evidence" value="ECO:0007669"/>
    <property type="project" value="UniProtKB-SubCell"/>
</dbReference>
<evidence type="ECO:0000256" key="16">
    <source>
        <dbReference type="ARBA" id="ARBA00023136"/>
    </source>
</evidence>
<dbReference type="InterPro" id="IPR000719">
    <property type="entry name" value="Prot_kinase_dom"/>
</dbReference>
<dbReference type="AlphaFoldDB" id="A0AAN9JZR0"/>
<dbReference type="EMBL" id="JAYMYQ010000010">
    <property type="protein sequence ID" value="KAK7307288.1"/>
    <property type="molecule type" value="Genomic_DNA"/>
</dbReference>
<keyword evidence="24" id="KW-1185">Reference proteome</keyword>
<dbReference type="GO" id="GO:0005524">
    <property type="term" value="F:ATP binding"/>
    <property type="evidence" value="ECO:0007669"/>
    <property type="project" value="UniProtKB-UniRule"/>
</dbReference>
<evidence type="ECO:0000256" key="4">
    <source>
        <dbReference type="ARBA" id="ARBA00022458"/>
    </source>
</evidence>
<reference evidence="23 24" key="1">
    <citation type="submission" date="2024-01" db="EMBL/GenBank/DDBJ databases">
        <title>The genomes of 5 underutilized Papilionoideae crops provide insights into root nodulation and disease resistanc.</title>
        <authorList>
            <person name="Jiang F."/>
        </authorList>
    </citation>
    <scope>NUCLEOTIDE SEQUENCE [LARGE SCALE GENOMIC DNA]</scope>
    <source>
        <strain evidence="23">LVBAO_FW01</strain>
        <tissue evidence="23">Leaves</tissue>
    </source>
</reference>
<evidence type="ECO:0000256" key="17">
    <source>
        <dbReference type="ARBA" id="ARBA00047899"/>
    </source>
</evidence>
<feature type="domain" description="Protein kinase" evidence="22">
    <location>
        <begin position="611"/>
        <end position="888"/>
    </location>
</feature>
<dbReference type="InterPro" id="IPR011009">
    <property type="entry name" value="Kinase-like_dom_sf"/>
</dbReference>
<dbReference type="CDD" id="cd14066">
    <property type="entry name" value="STKc_IRAK"/>
    <property type="match status" value="1"/>
</dbReference>
<comment type="subcellular location">
    <subcellularLocation>
        <location evidence="1">Membrane</location>
        <topology evidence="1">Single-pass membrane protein</topology>
    </subcellularLocation>
</comment>
<dbReference type="InterPro" id="IPR013210">
    <property type="entry name" value="LRR_N_plant-typ"/>
</dbReference>
<keyword evidence="11 20" id="KW-0547">Nucleotide-binding</keyword>
<proteinExistence type="inferred from homology"/>
<dbReference type="PANTHER" id="PTHR45631">
    <property type="entry name" value="OS07G0107800 PROTEIN-RELATED"/>
    <property type="match status" value="1"/>
</dbReference>
<feature type="binding site" evidence="20">
    <location>
        <position position="639"/>
    </location>
    <ligand>
        <name>ATP</name>
        <dbReference type="ChEBI" id="CHEBI:30616"/>
    </ligand>
</feature>
<keyword evidence="13 20" id="KW-0067">ATP-binding</keyword>
<evidence type="ECO:0000256" key="20">
    <source>
        <dbReference type="PROSITE-ProRule" id="PRU10141"/>
    </source>
</evidence>
<dbReference type="InterPro" id="IPR024788">
    <property type="entry name" value="Malectin-like_Carb-bd_dom"/>
</dbReference>
<evidence type="ECO:0000256" key="8">
    <source>
        <dbReference type="ARBA" id="ARBA00022692"/>
    </source>
</evidence>
<keyword evidence="10" id="KW-0677">Repeat</keyword>
<keyword evidence="4" id="KW-0536">Nodulation</keyword>
<sequence length="940" mass="105118">MVTNERGTKAEEDEGLIMMGLKDIWILRLVVACAVCLHIFIRSASATEGFESIACCADSNYTDPLTTLNYRTDDRWFSDKGSCRRRTESVLNHRSNEKVRLFDIDEGKRCYNLPTVKNKIYLIRGTFPIDNVNSSFNISIGVTQLGAVRSSKLQDLQIEGVFRATKSYIDFCLVKGEVNPFISQLELRPLPEEYLSDLPASVLKLVSRNDLRGTKDEIRFPIDQSDRIWKATSSPSSALLLSSNVSNFDLKSYVTPPLQVLQTALTHPERLEFIHNDLDTQDYGYRVFLYFLELDSTVRAGQRMFDIYVNSEIKKERFDVLAGGSNFNYTVLNVSANGSLNVTLVKASAAQFGPLLNAYEILQVRSWIEETNQTDVEVIQKMKEELLLQNQDNKALNSWTGDPCILFPWQGIACDGSNGSSVITKLDLSSSNLKGPIPSMVTEMTNLKKLNLSHNSFVGYIPSFLLSSLLISIDLSYNDLMGSLPESIVSLPHLKSLYFGCNKRMSEEEPANLNCSQINTDCGRCKAKEPRFGQVFVIGAITCGSLLITLAVGILFVCRYRLKLIPREGFGGKDYPMTANVIFSLPSKDDFFIKSVSIQTFTLEDIEVATEKYKTLIGEGGFGSVYQGTLDDGQEVAVKVRSATSTQGTREFDNELNLLSAIQHENLVPLLGYCNENEQQILVYPFMSNGSLQDRLYGEPAKRKILDWPTRLSIALGAARGLAYLHTFPGRSVIHRDVKSSNILLDHSMCAKVADFGFSKYAPQEGDSNVSLEVRGTAGYLDPEYYKTQQLSEKSDVFSFGVVLLEIVSGREPLNIKRPRNEWSLVEWAKPYIRASKMEEIVDPGIKGGYHAEAMWRVVEVALQCLEPFSAYRPCMVDIVRELEDALIIENNASEYMKSIDSLGGSNRYSIVIEKRVLPSTSSTAESTITTQALSHPQPR</sequence>
<dbReference type="SUPFAM" id="SSF52058">
    <property type="entry name" value="L domain-like"/>
    <property type="match status" value="1"/>
</dbReference>
<evidence type="ECO:0000256" key="13">
    <source>
        <dbReference type="ARBA" id="ARBA00022840"/>
    </source>
</evidence>
<keyword evidence="5" id="KW-0723">Serine/threonine-protein kinase</keyword>
<dbReference type="Pfam" id="PF00560">
    <property type="entry name" value="LRR_1"/>
    <property type="match status" value="1"/>
</dbReference>
<dbReference type="PROSITE" id="PS50011">
    <property type="entry name" value="PROTEIN_KINASE_DOM"/>
    <property type="match status" value="1"/>
</dbReference>
<evidence type="ECO:0000259" key="22">
    <source>
        <dbReference type="PROSITE" id="PS50011"/>
    </source>
</evidence>
<keyword evidence="9" id="KW-0732">Signal</keyword>
<comment type="caution">
    <text evidence="23">The sequence shown here is derived from an EMBL/GenBank/DDBJ whole genome shotgun (WGS) entry which is preliminary data.</text>
</comment>
<dbReference type="InterPro" id="IPR001611">
    <property type="entry name" value="Leu-rich_rpt"/>
</dbReference>
<dbReference type="GO" id="GO:0004674">
    <property type="term" value="F:protein serine/threonine kinase activity"/>
    <property type="evidence" value="ECO:0007669"/>
    <property type="project" value="UniProtKB-KW"/>
</dbReference>
<dbReference type="SMART" id="SM00220">
    <property type="entry name" value="S_TKc"/>
    <property type="match status" value="1"/>
</dbReference>
<evidence type="ECO:0000256" key="1">
    <source>
        <dbReference type="ARBA" id="ARBA00004167"/>
    </source>
</evidence>
<keyword evidence="8 21" id="KW-0812">Transmembrane</keyword>
<organism evidence="23 24">
    <name type="scientific">Canavalia gladiata</name>
    <name type="common">Sword bean</name>
    <name type="synonym">Dolichos gladiatus</name>
    <dbReference type="NCBI Taxonomy" id="3824"/>
    <lineage>
        <taxon>Eukaryota</taxon>
        <taxon>Viridiplantae</taxon>
        <taxon>Streptophyta</taxon>
        <taxon>Embryophyta</taxon>
        <taxon>Tracheophyta</taxon>
        <taxon>Spermatophyta</taxon>
        <taxon>Magnoliopsida</taxon>
        <taxon>eudicotyledons</taxon>
        <taxon>Gunneridae</taxon>
        <taxon>Pentapetalae</taxon>
        <taxon>rosids</taxon>
        <taxon>fabids</taxon>
        <taxon>Fabales</taxon>
        <taxon>Fabaceae</taxon>
        <taxon>Papilionoideae</taxon>
        <taxon>50 kb inversion clade</taxon>
        <taxon>NPAAA clade</taxon>
        <taxon>indigoferoid/millettioid clade</taxon>
        <taxon>Phaseoleae</taxon>
        <taxon>Canavalia</taxon>
    </lineage>
</organism>
<feature type="transmembrane region" description="Helical" evidence="21">
    <location>
        <begin position="24"/>
        <end position="41"/>
    </location>
</feature>
<dbReference type="Gene3D" id="3.30.200.20">
    <property type="entry name" value="Phosphorylase Kinase, domain 1"/>
    <property type="match status" value="1"/>
</dbReference>